<dbReference type="RefSeq" id="WP_158103993.1">
    <property type="nucleotide sequence ID" value="NZ_MUBM01000396.1"/>
</dbReference>
<protein>
    <submittedName>
        <fullName evidence="2">Uncharacterized protein</fullName>
    </submittedName>
</protein>
<keyword evidence="3" id="KW-1185">Reference proteome</keyword>
<reference evidence="2 3" key="1">
    <citation type="submission" date="2024-06" db="EMBL/GenBank/DDBJ databases">
        <title>The Natural Products Discovery Center: Release of the First 8490 Sequenced Strains for Exploring Actinobacteria Biosynthetic Diversity.</title>
        <authorList>
            <person name="Kalkreuter E."/>
            <person name="Kautsar S.A."/>
            <person name="Yang D."/>
            <person name="Bader C.D."/>
            <person name="Teijaro C.N."/>
            <person name="Fluegel L."/>
            <person name="Davis C.M."/>
            <person name="Simpson J.R."/>
            <person name="Lauterbach L."/>
            <person name="Steele A.D."/>
            <person name="Gui C."/>
            <person name="Meng S."/>
            <person name="Li G."/>
            <person name="Viehrig K."/>
            <person name="Ye F."/>
            <person name="Su P."/>
            <person name="Kiefer A.F."/>
            <person name="Nichols A."/>
            <person name="Cepeda A.J."/>
            <person name="Yan W."/>
            <person name="Fan B."/>
            <person name="Jiang Y."/>
            <person name="Adhikari A."/>
            <person name="Zheng C.-J."/>
            <person name="Schuster L."/>
            <person name="Cowan T.M."/>
            <person name="Smanski M.J."/>
            <person name="Chevrette M.G."/>
            <person name="De Carvalho L.P.S."/>
            <person name="Shen B."/>
        </authorList>
    </citation>
    <scope>NUCLEOTIDE SEQUENCE [LARGE SCALE GENOMIC DNA]</scope>
    <source>
        <strain evidence="2 3">NPDC000634</strain>
    </source>
</reference>
<accession>A0ABV1W2P5</accession>
<name>A0ABV1W2P5_9ACTN</name>
<dbReference type="EMBL" id="JBEPCU010000238">
    <property type="protein sequence ID" value="MER6978474.1"/>
    <property type="molecule type" value="Genomic_DNA"/>
</dbReference>
<gene>
    <name evidence="2" type="ORF">ABT317_16020</name>
</gene>
<evidence type="ECO:0000313" key="3">
    <source>
        <dbReference type="Proteomes" id="UP001458415"/>
    </source>
</evidence>
<feature type="region of interest" description="Disordered" evidence="1">
    <location>
        <begin position="1"/>
        <end position="28"/>
    </location>
</feature>
<proteinExistence type="predicted"/>
<evidence type="ECO:0000256" key="1">
    <source>
        <dbReference type="SAM" id="MobiDB-lite"/>
    </source>
</evidence>
<organism evidence="2 3">
    <name type="scientific">Streptomyces carpinensis</name>
    <dbReference type="NCBI Taxonomy" id="66369"/>
    <lineage>
        <taxon>Bacteria</taxon>
        <taxon>Bacillati</taxon>
        <taxon>Actinomycetota</taxon>
        <taxon>Actinomycetes</taxon>
        <taxon>Kitasatosporales</taxon>
        <taxon>Streptomycetaceae</taxon>
        <taxon>Streptomyces</taxon>
    </lineage>
</organism>
<dbReference type="Proteomes" id="UP001458415">
    <property type="component" value="Unassembled WGS sequence"/>
</dbReference>
<evidence type="ECO:0000313" key="2">
    <source>
        <dbReference type="EMBL" id="MER6978474.1"/>
    </source>
</evidence>
<comment type="caution">
    <text evidence="2">The sequence shown here is derived from an EMBL/GenBank/DDBJ whole genome shotgun (WGS) entry which is preliminary data.</text>
</comment>
<sequence length="57" mass="5987">MAARNIPAGARRRDRPRHGGDALGSGVRGLFPAGDKARWISGHILTVEGGGMGRPPR</sequence>